<dbReference type="RefSeq" id="WP_228769580.1">
    <property type="nucleotide sequence ID" value="NZ_FNDV01000003.1"/>
</dbReference>
<evidence type="ECO:0000313" key="8">
    <source>
        <dbReference type="Proteomes" id="UP000199651"/>
    </source>
</evidence>
<keyword evidence="5 6" id="KW-0472">Membrane</keyword>
<dbReference type="EMBL" id="FNJB01000001">
    <property type="protein sequence ID" value="SDN87291.1"/>
    <property type="molecule type" value="Genomic_DNA"/>
</dbReference>
<evidence type="ECO:0000256" key="2">
    <source>
        <dbReference type="ARBA" id="ARBA00022475"/>
    </source>
</evidence>
<keyword evidence="4 6" id="KW-1133">Transmembrane helix</keyword>
<gene>
    <name evidence="7" type="ORF">SAMN05192558_101148</name>
</gene>
<feature type="transmembrane region" description="Helical" evidence="6">
    <location>
        <begin position="36"/>
        <end position="52"/>
    </location>
</feature>
<evidence type="ECO:0000256" key="6">
    <source>
        <dbReference type="SAM" id="Phobius"/>
    </source>
</evidence>
<organism evidence="7 8">
    <name type="scientific">Actinokineospora alba</name>
    <dbReference type="NCBI Taxonomy" id="504798"/>
    <lineage>
        <taxon>Bacteria</taxon>
        <taxon>Bacillati</taxon>
        <taxon>Actinomycetota</taxon>
        <taxon>Actinomycetes</taxon>
        <taxon>Pseudonocardiales</taxon>
        <taxon>Pseudonocardiaceae</taxon>
        <taxon>Actinokineospora</taxon>
    </lineage>
</organism>
<dbReference type="PANTHER" id="PTHR30482">
    <property type="entry name" value="HIGH-AFFINITY BRANCHED-CHAIN AMINO ACID TRANSPORT SYSTEM PERMEASE"/>
    <property type="match status" value="1"/>
</dbReference>
<keyword evidence="2" id="KW-1003">Cell membrane</keyword>
<dbReference type="GO" id="GO:0015658">
    <property type="term" value="F:branched-chain amino acid transmembrane transporter activity"/>
    <property type="evidence" value="ECO:0007669"/>
    <property type="project" value="InterPro"/>
</dbReference>
<feature type="transmembrane region" description="Helical" evidence="6">
    <location>
        <begin position="203"/>
        <end position="222"/>
    </location>
</feature>
<dbReference type="Pfam" id="PF02653">
    <property type="entry name" value="BPD_transp_2"/>
    <property type="match status" value="1"/>
</dbReference>
<comment type="subcellular location">
    <subcellularLocation>
        <location evidence="1">Cell membrane</location>
        <topology evidence="1">Multi-pass membrane protein</topology>
    </subcellularLocation>
</comment>
<dbReference type="InterPro" id="IPR043428">
    <property type="entry name" value="LivM-like"/>
</dbReference>
<protein>
    <submittedName>
        <fullName evidence="7">Amino acid/amide ABC transporter membrane protein 2, HAAT family</fullName>
    </submittedName>
</protein>
<dbReference type="PANTHER" id="PTHR30482:SF5">
    <property type="entry name" value="ABC TRANSPORTER PERMEASE PROTEIN"/>
    <property type="match status" value="1"/>
</dbReference>
<keyword evidence="8" id="KW-1185">Reference proteome</keyword>
<sequence>MTDQRSTKASRQLWGRPELYTSYGQNLRMLNTRPKQLAVVAMVLLAATYVPFGLPDEWLHLFATGLAAAIGAIGLNIVTGYAGQVSLGHAFFLAIGAYTASALSGEPGRRTIGFGITFLPVWLLAAGLVAGIAGVIVAPLATRLRGLYLAIVTLGLVFLGLHIFKEWKSLTGGPGVGRQGPVPELFGQRLDRSGDLLTGDQKMYLLTLVLLIIFAVFARNLVRSKVGRAFAAVRDRDIAADVIGVSVTRYKVLAFGISSFYAGCAGALLYAVLGRVEPDSFNLLLSIQFVAMVLIGGAGTISGSIMGALFITMLPRLTQELPTVLPFISSDVTAPLGAANLAIIFYGLMIILFLIFEPRGLFGIWIRVRNYFKAWPFSY</sequence>
<keyword evidence="3 6" id="KW-0812">Transmembrane</keyword>
<feature type="transmembrane region" description="Helical" evidence="6">
    <location>
        <begin position="58"/>
        <end position="78"/>
    </location>
</feature>
<dbReference type="AlphaFoldDB" id="A0A1H0EY58"/>
<dbReference type="GO" id="GO:0005886">
    <property type="term" value="C:plasma membrane"/>
    <property type="evidence" value="ECO:0007669"/>
    <property type="project" value="UniProtKB-SubCell"/>
</dbReference>
<proteinExistence type="predicted"/>
<evidence type="ECO:0000313" key="7">
    <source>
        <dbReference type="EMBL" id="SDN87291.1"/>
    </source>
</evidence>
<dbReference type="CDD" id="cd06581">
    <property type="entry name" value="TM_PBP1_LivM_like"/>
    <property type="match status" value="1"/>
</dbReference>
<feature type="transmembrane region" description="Helical" evidence="6">
    <location>
        <begin position="147"/>
        <end position="164"/>
    </location>
</feature>
<evidence type="ECO:0000256" key="3">
    <source>
        <dbReference type="ARBA" id="ARBA00022692"/>
    </source>
</evidence>
<reference evidence="8" key="1">
    <citation type="submission" date="2016-10" db="EMBL/GenBank/DDBJ databases">
        <authorList>
            <person name="Varghese N."/>
            <person name="Submissions S."/>
        </authorList>
    </citation>
    <scope>NUCLEOTIDE SEQUENCE [LARGE SCALE GENOMIC DNA]</scope>
    <source>
        <strain evidence="8">IBRC-M 10655</strain>
    </source>
</reference>
<evidence type="ECO:0000256" key="1">
    <source>
        <dbReference type="ARBA" id="ARBA00004651"/>
    </source>
</evidence>
<feature type="transmembrane region" description="Helical" evidence="6">
    <location>
        <begin position="285"/>
        <end position="311"/>
    </location>
</feature>
<name>A0A1H0EY58_9PSEU</name>
<evidence type="ECO:0000256" key="4">
    <source>
        <dbReference type="ARBA" id="ARBA00022989"/>
    </source>
</evidence>
<dbReference type="STRING" id="504798.SAMN05421871_103721"/>
<feature type="transmembrane region" description="Helical" evidence="6">
    <location>
        <begin position="85"/>
        <end position="104"/>
    </location>
</feature>
<feature type="transmembrane region" description="Helical" evidence="6">
    <location>
        <begin position="116"/>
        <end position="140"/>
    </location>
</feature>
<feature type="transmembrane region" description="Helical" evidence="6">
    <location>
        <begin position="252"/>
        <end position="273"/>
    </location>
</feature>
<dbReference type="InterPro" id="IPR001851">
    <property type="entry name" value="ABC_transp_permease"/>
</dbReference>
<accession>A0A1H0EY58</accession>
<evidence type="ECO:0000256" key="5">
    <source>
        <dbReference type="ARBA" id="ARBA00023136"/>
    </source>
</evidence>
<dbReference type="Proteomes" id="UP000199651">
    <property type="component" value="Unassembled WGS sequence"/>
</dbReference>
<feature type="transmembrane region" description="Helical" evidence="6">
    <location>
        <begin position="332"/>
        <end position="356"/>
    </location>
</feature>